<dbReference type="AlphaFoldDB" id="A0A0R1HJK3"/>
<name>A0A0R1HJK3_9LACO</name>
<dbReference type="RefSeq" id="WP_057973471.1">
    <property type="nucleotide sequence ID" value="NZ_AZDI01000001.1"/>
</dbReference>
<comment type="caution">
    <text evidence="2">The sequence shown here is derived from an EMBL/GenBank/DDBJ whole genome shotgun (WGS) entry which is preliminary data.</text>
</comment>
<dbReference type="InterPro" id="IPR036291">
    <property type="entry name" value="NAD(P)-bd_dom_sf"/>
</dbReference>
<evidence type="ECO:0000313" key="3">
    <source>
        <dbReference type="Proteomes" id="UP000051450"/>
    </source>
</evidence>
<dbReference type="OrthoDB" id="152510at2"/>
<dbReference type="SUPFAM" id="SSF51735">
    <property type="entry name" value="NAD(P)-binding Rossmann-fold domains"/>
    <property type="match status" value="1"/>
</dbReference>
<keyword evidence="3" id="KW-1185">Reference proteome</keyword>
<dbReference type="EMBL" id="AZDI01000001">
    <property type="protein sequence ID" value="KRK46527.1"/>
    <property type="molecule type" value="Genomic_DNA"/>
</dbReference>
<feature type="domain" description="NmrA-like" evidence="1">
    <location>
        <begin position="4"/>
        <end position="243"/>
    </location>
</feature>
<accession>A0A0R1HJK3</accession>
<dbReference type="STRING" id="1423719.FC66_GL000150"/>
<reference evidence="2 3" key="1">
    <citation type="journal article" date="2015" name="Genome Announc.">
        <title>Expanding the biotechnology potential of lactobacilli through comparative genomics of 213 strains and associated genera.</title>
        <authorList>
            <person name="Sun Z."/>
            <person name="Harris H.M."/>
            <person name="McCann A."/>
            <person name="Guo C."/>
            <person name="Argimon S."/>
            <person name="Zhang W."/>
            <person name="Yang X."/>
            <person name="Jeffery I.B."/>
            <person name="Cooney J.C."/>
            <person name="Kagawa T.F."/>
            <person name="Liu W."/>
            <person name="Song Y."/>
            <person name="Salvetti E."/>
            <person name="Wrobel A."/>
            <person name="Rasinkangas P."/>
            <person name="Parkhill J."/>
            <person name="Rea M.C."/>
            <person name="O'Sullivan O."/>
            <person name="Ritari J."/>
            <person name="Douillard F.P."/>
            <person name="Paul Ross R."/>
            <person name="Yang R."/>
            <person name="Briner A.E."/>
            <person name="Felis G.E."/>
            <person name="de Vos W.M."/>
            <person name="Barrangou R."/>
            <person name="Klaenhammer T.R."/>
            <person name="Caufield P.W."/>
            <person name="Cui Y."/>
            <person name="Zhang H."/>
            <person name="O'Toole P.W."/>
        </authorList>
    </citation>
    <scope>NUCLEOTIDE SEQUENCE [LARGE SCALE GENOMIC DNA]</scope>
    <source>
        <strain evidence="2 3">DSM 15638</strain>
    </source>
</reference>
<protein>
    <recommendedName>
        <fullName evidence="1">NmrA-like domain-containing protein</fullName>
    </recommendedName>
</protein>
<gene>
    <name evidence="2" type="ORF">FC66_GL000150</name>
</gene>
<dbReference type="Pfam" id="PF05368">
    <property type="entry name" value="NmrA"/>
    <property type="match status" value="1"/>
</dbReference>
<proteinExistence type="predicted"/>
<dbReference type="Proteomes" id="UP000051450">
    <property type="component" value="Unassembled WGS sequence"/>
</dbReference>
<dbReference type="InterPro" id="IPR052718">
    <property type="entry name" value="NmrA-type_oxidoreductase"/>
</dbReference>
<dbReference type="CDD" id="cd05269">
    <property type="entry name" value="TMR_SDR_a"/>
    <property type="match status" value="1"/>
</dbReference>
<dbReference type="PANTHER" id="PTHR47129">
    <property type="entry name" value="QUINONE OXIDOREDUCTASE 2"/>
    <property type="match status" value="1"/>
</dbReference>
<dbReference type="PANTHER" id="PTHR47129:SF1">
    <property type="entry name" value="NMRA-LIKE DOMAIN-CONTAINING PROTEIN"/>
    <property type="match status" value="1"/>
</dbReference>
<dbReference type="InterPro" id="IPR008030">
    <property type="entry name" value="NmrA-like"/>
</dbReference>
<evidence type="ECO:0000259" key="1">
    <source>
        <dbReference type="Pfam" id="PF05368"/>
    </source>
</evidence>
<dbReference type="PATRIC" id="fig|1423719.4.peg.152"/>
<organism evidence="2 3">
    <name type="scientific">Dellaglioa algida DSM 15638</name>
    <dbReference type="NCBI Taxonomy" id="1423719"/>
    <lineage>
        <taxon>Bacteria</taxon>
        <taxon>Bacillati</taxon>
        <taxon>Bacillota</taxon>
        <taxon>Bacilli</taxon>
        <taxon>Lactobacillales</taxon>
        <taxon>Lactobacillaceae</taxon>
        <taxon>Dellaglioa</taxon>
    </lineage>
</organism>
<dbReference type="Gene3D" id="3.90.25.10">
    <property type="entry name" value="UDP-galactose 4-epimerase, domain 1"/>
    <property type="match status" value="1"/>
</dbReference>
<evidence type="ECO:0000313" key="2">
    <source>
        <dbReference type="EMBL" id="KRK46527.1"/>
    </source>
</evidence>
<dbReference type="Gene3D" id="3.40.50.720">
    <property type="entry name" value="NAD(P)-binding Rossmann-like Domain"/>
    <property type="match status" value="1"/>
</dbReference>
<sequence>MTYLVTGATGGYGSYALKVLKELVPVSETYVLARSEEKGQALKDAGYHVRIGTYSDEVSMKEALTGIDRLLFVSMGTDNRQANQKNVVSAAKEAGVSYIAYTSFPDADNSKSGLSGDHRFTEKLIKDSGIAYTFLRNNWYLENEMPIIGAAMASGKFVYAAGEGKTGWALKREYAEVGAKALAGSDFPEVLELSRKPTTYVELAEALEKGTGKKLEVISGSDQVFIDSLMAVGLPENVAEIFLSFQYDIKDGQLDVNSTDFEKALGHDLTPFPEALKELLK</sequence>